<dbReference type="SUPFAM" id="SSF48334">
    <property type="entry name" value="DNA repair protein MutS, domain III"/>
    <property type="match status" value="1"/>
</dbReference>
<dbReference type="GO" id="GO:0030983">
    <property type="term" value="F:mismatched DNA binding"/>
    <property type="evidence" value="ECO:0007669"/>
    <property type="project" value="InterPro"/>
</dbReference>
<evidence type="ECO:0000256" key="6">
    <source>
        <dbReference type="ARBA" id="ARBA00023125"/>
    </source>
</evidence>
<evidence type="ECO:0000256" key="3">
    <source>
        <dbReference type="ARBA" id="ARBA00022801"/>
    </source>
</evidence>
<dbReference type="SMART" id="SM00534">
    <property type="entry name" value="MUTSac"/>
    <property type="match status" value="1"/>
</dbReference>
<keyword evidence="6" id="KW-0238">DNA-binding</keyword>
<dbReference type="Pfam" id="PF01713">
    <property type="entry name" value="Smr"/>
    <property type="match status" value="1"/>
</dbReference>
<dbReference type="GO" id="GO:0006298">
    <property type="term" value="P:mismatch repair"/>
    <property type="evidence" value="ECO:0007669"/>
    <property type="project" value="InterPro"/>
</dbReference>
<feature type="coiled-coil region" evidence="7">
    <location>
        <begin position="363"/>
        <end position="455"/>
    </location>
</feature>
<dbReference type="PROSITE" id="PS50828">
    <property type="entry name" value="SMR"/>
    <property type="match status" value="1"/>
</dbReference>
<dbReference type="GO" id="GO:0045910">
    <property type="term" value="P:negative regulation of DNA recombination"/>
    <property type="evidence" value="ECO:0007669"/>
    <property type="project" value="InterPro"/>
</dbReference>
<dbReference type="GO" id="GO:0019843">
    <property type="term" value="F:rRNA binding"/>
    <property type="evidence" value="ECO:0007669"/>
    <property type="project" value="UniProtKB-KW"/>
</dbReference>
<dbReference type="AlphaFoldDB" id="A0A7S4T7H7"/>
<keyword evidence="4" id="KW-0067">ATP-binding</keyword>
<keyword evidence="5" id="KW-0694">RNA-binding</keyword>
<organism evidence="10">
    <name type="scientific">Ditylum brightwellii</name>
    <dbReference type="NCBI Taxonomy" id="49249"/>
    <lineage>
        <taxon>Eukaryota</taxon>
        <taxon>Sar</taxon>
        <taxon>Stramenopiles</taxon>
        <taxon>Ochrophyta</taxon>
        <taxon>Bacillariophyta</taxon>
        <taxon>Mediophyceae</taxon>
        <taxon>Lithodesmiophycidae</taxon>
        <taxon>Lithodesmiales</taxon>
        <taxon>Lithodesmiaceae</taxon>
        <taxon>Ditylum</taxon>
    </lineage>
</organism>
<protein>
    <recommendedName>
        <fullName evidence="9">Smr domain-containing protein</fullName>
    </recommendedName>
</protein>
<dbReference type="GO" id="GO:0004519">
    <property type="term" value="F:endonuclease activity"/>
    <property type="evidence" value="ECO:0007669"/>
    <property type="project" value="InterPro"/>
</dbReference>
<reference evidence="10" key="1">
    <citation type="submission" date="2021-01" db="EMBL/GenBank/DDBJ databases">
        <authorList>
            <person name="Corre E."/>
            <person name="Pelletier E."/>
            <person name="Niang G."/>
            <person name="Scheremetjew M."/>
            <person name="Finn R."/>
            <person name="Kale V."/>
            <person name="Holt S."/>
            <person name="Cochrane G."/>
            <person name="Meng A."/>
            <person name="Brown T."/>
            <person name="Cohen L."/>
        </authorList>
    </citation>
    <scope>NUCLEOTIDE SEQUENCE</scope>
    <source>
        <strain evidence="10">GSO104</strain>
    </source>
</reference>
<dbReference type="InterPro" id="IPR036063">
    <property type="entry name" value="Smr_dom_sf"/>
</dbReference>
<evidence type="ECO:0000256" key="7">
    <source>
        <dbReference type="SAM" id="Coils"/>
    </source>
</evidence>
<feature type="domain" description="Smr" evidence="9">
    <location>
        <begin position="629"/>
        <end position="706"/>
    </location>
</feature>
<evidence type="ECO:0000313" key="10">
    <source>
        <dbReference type="EMBL" id="CAE4667783.1"/>
    </source>
</evidence>
<dbReference type="InterPro" id="IPR027417">
    <property type="entry name" value="P-loop_NTPase"/>
</dbReference>
<keyword evidence="7" id="KW-0175">Coiled coil</keyword>
<keyword evidence="3" id="KW-0378">Hydrolase</keyword>
<dbReference type="InterPro" id="IPR045076">
    <property type="entry name" value="MutS"/>
</dbReference>
<evidence type="ECO:0000259" key="9">
    <source>
        <dbReference type="PROSITE" id="PS50828"/>
    </source>
</evidence>
<dbReference type="Gene3D" id="3.40.50.300">
    <property type="entry name" value="P-loop containing nucleotide triphosphate hydrolases"/>
    <property type="match status" value="1"/>
</dbReference>
<dbReference type="GO" id="GO:0140664">
    <property type="term" value="F:ATP-dependent DNA damage sensor activity"/>
    <property type="evidence" value="ECO:0007669"/>
    <property type="project" value="InterPro"/>
</dbReference>
<feature type="region of interest" description="Disordered" evidence="8">
    <location>
        <begin position="563"/>
        <end position="588"/>
    </location>
</feature>
<dbReference type="PANTHER" id="PTHR48466">
    <property type="entry name" value="OS10G0509000 PROTEIN-RELATED"/>
    <property type="match status" value="1"/>
</dbReference>
<evidence type="ECO:0000256" key="2">
    <source>
        <dbReference type="ARBA" id="ARBA00022741"/>
    </source>
</evidence>
<proteinExistence type="predicted"/>
<evidence type="ECO:0000256" key="5">
    <source>
        <dbReference type="ARBA" id="ARBA00022884"/>
    </source>
</evidence>
<evidence type="ECO:0000256" key="4">
    <source>
        <dbReference type="ARBA" id="ARBA00022840"/>
    </source>
</evidence>
<sequence length="710" mass="78097">MTKLETIIASPSMKNKLALESGGPIFSEVNGGRIVIPVQDAYKNSGVGIMHDVSRSGKTVFVEPTEIVGPTNEMKQVEVELRQEEAKVWRQLTEEVIKHRDDIERSVSSIVQIDLVLARMRLGDLLNGVIPVVKDEGVMSVREAKHPVLVLRELEDIVGNDIDLGDNGNQGLVLTGPNSGGKTVILKLMGLFAYMTRDGIPLPAAPACTSITVDEETGGEIMEEVVPRVDYFDPVLADIGDIQSVDGDLSTFSGHMLVCREVLANSKKNALVLMDELGSGTDPAQGVAIAQALLEALLERGTRVAITTHYMELKQLAASDDRFEVGGMQFVSGRPTYKLLPGTVGESYALAVAERLNLPQSVIQRANELLDSETRQMGDLIRDLEDQKALVDAQALELEQKKKDMARLEIEMQAQREKLEAKQLSARRDEARKFAAKLEEKENILEDILQRLKSDPSKKLLARSWDDIRFVRRDALNEAENVPSVMKRLQKSAAAAAKVELVPLSELREKPDLKVGDTLVICKKGAFRGKEGIINQLGSNKIQLSVSGVPVQMKMNEIALPASAVQGENGNNDGGKRQRNADGSPEMSKIARKAMAEAESMGETRINEGSSATSGGKEVDVGRLDRNTVDVRGCNLEEAKRKCQDKFSSVMMSKRPVIYILHGHGTSGVLKQKIRDWLKRDREWVKSYKAASREDGGDAFTRVELKKIKF</sequence>
<keyword evidence="1" id="KW-0699">rRNA-binding</keyword>
<dbReference type="SMART" id="SM00463">
    <property type="entry name" value="SMR"/>
    <property type="match status" value="1"/>
</dbReference>
<gene>
    <name evidence="10" type="ORF">DBRI00130_LOCUS43652</name>
</gene>
<name>A0A7S4T7H7_9STRA</name>
<dbReference type="GO" id="GO:0016887">
    <property type="term" value="F:ATP hydrolysis activity"/>
    <property type="evidence" value="ECO:0007669"/>
    <property type="project" value="InterPro"/>
</dbReference>
<dbReference type="PROSITE" id="PS00486">
    <property type="entry name" value="DNA_MISMATCH_REPAIR_2"/>
    <property type="match status" value="1"/>
</dbReference>
<dbReference type="SUPFAM" id="SSF160443">
    <property type="entry name" value="SMR domain-like"/>
    <property type="match status" value="1"/>
</dbReference>
<dbReference type="PANTHER" id="PTHR48466:SF2">
    <property type="entry name" value="OS10G0509000 PROTEIN"/>
    <property type="match status" value="1"/>
</dbReference>
<dbReference type="PIRSF" id="PIRSF005814">
    <property type="entry name" value="MutS_YshD"/>
    <property type="match status" value="1"/>
</dbReference>
<dbReference type="SUPFAM" id="SSF52540">
    <property type="entry name" value="P-loop containing nucleoside triphosphate hydrolases"/>
    <property type="match status" value="1"/>
</dbReference>
<dbReference type="InterPro" id="IPR002625">
    <property type="entry name" value="Smr_dom"/>
</dbReference>
<evidence type="ECO:0000256" key="8">
    <source>
        <dbReference type="SAM" id="MobiDB-lite"/>
    </source>
</evidence>
<dbReference type="InterPro" id="IPR005747">
    <property type="entry name" value="MutS2"/>
</dbReference>
<dbReference type="Pfam" id="PF00488">
    <property type="entry name" value="MutS_V"/>
    <property type="match status" value="1"/>
</dbReference>
<accession>A0A7S4T7H7</accession>
<dbReference type="Gene3D" id="3.30.1370.110">
    <property type="match status" value="1"/>
</dbReference>
<dbReference type="NCBIfam" id="TIGR01069">
    <property type="entry name" value="mutS2"/>
    <property type="match status" value="1"/>
</dbReference>
<dbReference type="GO" id="GO:0005524">
    <property type="term" value="F:ATP binding"/>
    <property type="evidence" value="ECO:0007669"/>
    <property type="project" value="UniProtKB-KW"/>
</dbReference>
<keyword evidence="2" id="KW-0547">Nucleotide-binding</keyword>
<dbReference type="InterPro" id="IPR036187">
    <property type="entry name" value="DNA_mismatch_repair_MutS_sf"/>
</dbReference>
<dbReference type="InterPro" id="IPR000432">
    <property type="entry name" value="DNA_mismatch_repair_MutS_C"/>
</dbReference>
<evidence type="ECO:0000256" key="1">
    <source>
        <dbReference type="ARBA" id="ARBA00022730"/>
    </source>
</evidence>
<dbReference type="EMBL" id="HBNS01060609">
    <property type="protein sequence ID" value="CAE4667783.1"/>
    <property type="molecule type" value="Transcribed_RNA"/>
</dbReference>